<name>A0ACB7ZRK9_9AGAM</name>
<comment type="caution">
    <text evidence="1">The sequence shown here is derived from an EMBL/GenBank/DDBJ whole genome shotgun (WGS) entry which is preliminary data.</text>
</comment>
<protein>
    <submittedName>
        <fullName evidence="1">Uncharacterized protein</fullName>
    </submittedName>
</protein>
<reference evidence="1" key="1">
    <citation type="journal article" date="2021" name="New Phytol.">
        <title>Evolutionary innovations through gain and loss of genes in the ectomycorrhizal Boletales.</title>
        <authorList>
            <person name="Wu G."/>
            <person name="Miyauchi S."/>
            <person name="Morin E."/>
            <person name="Kuo A."/>
            <person name="Drula E."/>
            <person name="Varga T."/>
            <person name="Kohler A."/>
            <person name="Feng B."/>
            <person name="Cao Y."/>
            <person name="Lipzen A."/>
            <person name="Daum C."/>
            <person name="Hundley H."/>
            <person name="Pangilinan J."/>
            <person name="Johnson J."/>
            <person name="Barry K."/>
            <person name="LaButti K."/>
            <person name="Ng V."/>
            <person name="Ahrendt S."/>
            <person name="Min B."/>
            <person name="Choi I.G."/>
            <person name="Park H."/>
            <person name="Plett J.M."/>
            <person name="Magnuson J."/>
            <person name="Spatafora J.W."/>
            <person name="Nagy L.G."/>
            <person name="Henrissat B."/>
            <person name="Grigoriev I.V."/>
            <person name="Yang Z.L."/>
            <person name="Xu J."/>
            <person name="Martin F.M."/>
        </authorList>
    </citation>
    <scope>NUCLEOTIDE SEQUENCE</scope>
    <source>
        <strain evidence="1">ATCC 28755</strain>
    </source>
</reference>
<organism evidence="1 2">
    <name type="scientific">Hygrophoropsis aurantiaca</name>
    <dbReference type="NCBI Taxonomy" id="72124"/>
    <lineage>
        <taxon>Eukaryota</taxon>
        <taxon>Fungi</taxon>
        <taxon>Dikarya</taxon>
        <taxon>Basidiomycota</taxon>
        <taxon>Agaricomycotina</taxon>
        <taxon>Agaricomycetes</taxon>
        <taxon>Agaricomycetidae</taxon>
        <taxon>Boletales</taxon>
        <taxon>Coniophorineae</taxon>
        <taxon>Hygrophoropsidaceae</taxon>
        <taxon>Hygrophoropsis</taxon>
    </lineage>
</organism>
<accession>A0ACB7ZRK9</accession>
<dbReference type="Proteomes" id="UP000790377">
    <property type="component" value="Unassembled WGS sequence"/>
</dbReference>
<dbReference type="EMBL" id="MU269051">
    <property type="protein sequence ID" value="KAH7903319.1"/>
    <property type="molecule type" value="Genomic_DNA"/>
</dbReference>
<gene>
    <name evidence="1" type="ORF">BJ138DRAFT_1120506</name>
</gene>
<evidence type="ECO:0000313" key="1">
    <source>
        <dbReference type="EMBL" id="KAH7903319.1"/>
    </source>
</evidence>
<sequence length="145" mass="15853">MFLNWTCLIISAVIVIVLLIVSDSDYARPPIKIAPFHAQYSHSIYTNSFPLVAEQHLRLMSQTPSSVPAFFEPGAPPPPLPLLISQTDLLSNVRLSTTLIAHKELGVPHAFNPVTSRANTPKPEIQHAKTPISAPSMAQSRKTPV</sequence>
<proteinExistence type="predicted"/>
<keyword evidence="2" id="KW-1185">Reference proteome</keyword>
<evidence type="ECO:0000313" key="2">
    <source>
        <dbReference type="Proteomes" id="UP000790377"/>
    </source>
</evidence>